<feature type="transmembrane region" description="Helical" evidence="1">
    <location>
        <begin position="22"/>
        <end position="42"/>
    </location>
</feature>
<evidence type="ECO:0000313" key="2">
    <source>
        <dbReference type="EMBL" id="PWN07350.1"/>
    </source>
</evidence>
<dbReference type="OrthoDB" id="9811380at2"/>
<keyword evidence="1" id="KW-1133">Transmembrane helix</keyword>
<gene>
    <name evidence="2" type="ORF">DDZ15_03535</name>
</gene>
<name>A0A316TSH3_9BACT</name>
<dbReference type="AlphaFoldDB" id="A0A316TSH3"/>
<dbReference type="PANTHER" id="PTHR37692">
    <property type="entry name" value="HYPOTHETICAL MEMBRANE SPANNING PROTEIN"/>
    <property type="match status" value="1"/>
</dbReference>
<sequence length="189" mass="21316">MDSSLNKQLTVQFLKNLSVPKALGMIMLVSVAAFLFLIWLIYFRDTAEDTAAWVANLPALNAALNSASTVLIIAGFIAIRKKKYITHMKLMLTAFITSSLFLISYLVYHHNIGHVPFPGEGNIRVVYFTILISHIILSAFVVPLVLTSYYFAFSGKFKTHRKVSKWTLPIWLYVSVTGVVIFFMLNAYV</sequence>
<feature type="transmembrane region" description="Helical" evidence="1">
    <location>
        <begin position="91"/>
        <end position="108"/>
    </location>
</feature>
<evidence type="ECO:0000313" key="3">
    <source>
        <dbReference type="Proteomes" id="UP000245533"/>
    </source>
</evidence>
<feature type="transmembrane region" description="Helical" evidence="1">
    <location>
        <begin position="128"/>
        <end position="150"/>
    </location>
</feature>
<keyword evidence="1" id="KW-0812">Transmembrane</keyword>
<protein>
    <submittedName>
        <fullName evidence="2">DUF420 domain-containing protein</fullName>
    </submittedName>
</protein>
<dbReference type="Pfam" id="PF04238">
    <property type="entry name" value="DUF420"/>
    <property type="match status" value="1"/>
</dbReference>
<dbReference type="Proteomes" id="UP000245533">
    <property type="component" value="Unassembled WGS sequence"/>
</dbReference>
<evidence type="ECO:0000256" key="1">
    <source>
        <dbReference type="SAM" id="Phobius"/>
    </source>
</evidence>
<feature type="transmembrane region" description="Helical" evidence="1">
    <location>
        <begin position="62"/>
        <end position="79"/>
    </location>
</feature>
<dbReference type="InterPro" id="IPR007352">
    <property type="entry name" value="DUF420"/>
</dbReference>
<reference evidence="2 3" key="1">
    <citation type="submission" date="2018-05" db="EMBL/GenBank/DDBJ databases">
        <title>Rhodohalobacter halophilus gen. nov., sp. nov., a moderately halophilic member of the family Balneolaceae.</title>
        <authorList>
            <person name="Liu Z.-W."/>
        </authorList>
    </citation>
    <scope>NUCLEOTIDE SEQUENCE [LARGE SCALE GENOMIC DNA]</scope>
    <source>
        <strain evidence="2 3">8A47</strain>
    </source>
</reference>
<comment type="caution">
    <text evidence="2">The sequence shown here is derived from an EMBL/GenBank/DDBJ whole genome shotgun (WGS) entry which is preliminary data.</text>
</comment>
<keyword evidence="1" id="KW-0472">Membrane</keyword>
<proteinExistence type="predicted"/>
<dbReference type="RefSeq" id="WP_109644952.1">
    <property type="nucleotide sequence ID" value="NZ_QGGB01000003.1"/>
</dbReference>
<keyword evidence="3" id="KW-1185">Reference proteome</keyword>
<dbReference type="PANTHER" id="PTHR37692:SF1">
    <property type="entry name" value="DUF420 DOMAIN-CONTAINING PROTEIN"/>
    <property type="match status" value="1"/>
</dbReference>
<feature type="transmembrane region" description="Helical" evidence="1">
    <location>
        <begin position="170"/>
        <end position="188"/>
    </location>
</feature>
<organism evidence="2 3">
    <name type="scientific">Rhodohalobacter mucosus</name>
    <dbReference type="NCBI Taxonomy" id="2079485"/>
    <lineage>
        <taxon>Bacteria</taxon>
        <taxon>Pseudomonadati</taxon>
        <taxon>Balneolota</taxon>
        <taxon>Balneolia</taxon>
        <taxon>Balneolales</taxon>
        <taxon>Balneolaceae</taxon>
        <taxon>Rhodohalobacter</taxon>
    </lineage>
</organism>
<dbReference type="EMBL" id="QGGB01000003">
    <property type="protein sequence ID" value="PWN07350.1"/>
    <property type="molecule type" value="Genomic_DNA"/>
</dbReference>
<accession>A0A316TSH3</accession>